<dbReference type="Gene3D" id="1.10.10.60">
    <property type="entry name" value="Homeodomain-like"/>
    <property type="match status" value="1"/>
</dbReference>
<dbReference type="SMART" id="SM00342">
    <property type="entry name" value="HTH_ARAC"/>
    <property type="match status" value="1"/>
</dbReference>
<dbReference type="EMBL" id="BSSD01000002">
    <property type="protein sequence ID" value="GLW91043.1"/>
    <property type="molecule type" value="Genomic_DNA"/>
</dbReference>
<dbReference type="PANTHER" id="PTHR46796:SF15">
    <property type="entry name" value="BLL1074 PROTEIN"/>
    <property type="match status" value="1"/>
</dbReference>
<organism evidence="5 6">
    <name type="scientific">Actinokineospora globicatena</name>
    <dbReference type="NCBI Taxonomy" id="103729"/>
    <lineage>
        <taxon>Bacteria</taxon>
        <taxon>Bacillati</taxon>
        <taxon>Actinomycetota</taxon>
        <taxon>Actinomycetes</taxon>
        <taxon>Pseudonocardiales</taxon>
        <taxon>Pseudonocardiaceae</taxon>
        <taxon>Actinokineospora</taxon>
    </lineage>
</organism>
<evidence type="ECO:0000256" key="1">
    <source>
        <dbReference type="ARBA" id="ARBA00023015"/>
    </source>
</evidence>
<proteinExistence type="predicted"/>
<keyword evidence="3" id="KW-0804">Transcription</keyword>
<name>A0A9W6QIG0_9PSEU</name>
<dbReference type="InterPro" id="IPR050204">
    <property type="entry name" value="AraC_XylS_family_regulators"/>
</dbReference>
<dbReference type="AlphaFoldDB" id="A0A9W6QIG0"/>
<dbReference type="PANTHER" id="PTHR46796">
    <property type="entry name" value="HTH-TYPE TRANSCRIPTIONAL ACTIVATOR RHAS-RELATED"/>
    <property type="match status" value="1"/>
</dbReference>
<feature type="domain" description="HTH araC/xylS-type" evidence="4">
    <location>
        <begin position="63"/>
        <end position="160"/>
    </location>
</feature>
<evidence type="ECO:0000313" key="5">
    <source>
        <dbReference type="EMBL" id="GLW91043.1"/>
    </source>
</evidence>
<gene>
    <name evidence="5" type="ORF">Aglo03_18590</name>
</gene>
<dbReference type="InterPro" id="IPR018060">
    <property type="entry name" value="HTH_AraC"/>
</dbReference>
<sequence>MGLRFRPGDTALGLPVSELLDARVDLDDLWGSRAGELLSRLEASTGVDEAQRILLAALPTDPDPAIGAIRALAATGETVRGMADELGLSERQLNRRSHAAFGYGPKTLHRVLRFQQALTLARQGLGFAEVAYRAGYADQPHLAREVRTLAGQSLGELTSGRKP</sequence>
<dbReference type="GO" id="GO:0043565">
    <property type="term" value="F:sequence-specific DNA binding"/>
    <property type="evidence" value="ECO:0007669"/>
    <property type="project" value="InterPro"/>
</dbReference>
<keyword evidence="2" id="KW-0238">DNA-binding</keyword>
<evidence type="ECO:0000313" key="6">
    <source>
        <dbReference type="Proteomes" id="UP001165042"/>
    </source>
</evidence>
<dbReference type="GO" id="GO:0003700">
    <property type="term" value="F:DNA-binding transcription factor activity"/>
    <property type="evidence" value="ECO:0007669"/>
    <property type="project" value="InterPro"/>
</dbReference>
<dbReference type="PROSITE" id="PS01124">
    <property type="entry name" value="HTH_ARAC_FAMILY_2"/>
    <property type="match status" value="1"/>
</dbReference>
<accession>A0A9W6QIG0</accession>
<protein>
    <recommendedName>
        <fullName evidence="4">HTH araC/xylS-type domain-containing protein</fullName>
    </recommendedName>
</protein>
<evidence type="ECO:0000256" key="3">
    <source>
        <dbReference type="ARBA" id="ARBA00023163"/>
    </source>
</evidence>
<keyword evidence="1" id="KW-0805">Transcription regulation</keyword>
<dbReference type="Pfam" id="PF12833">
    <property type="entry name" value="HTH_18"/>
    <property type="match status" value="1"/>
</dbReference>
<reference evidence="5" key="1">
    <citation type="submission" date="2023-02" db="EMBL/GenBank/DDBJ databases">
        <title>Actinokineospora globicatena NBRC 15670.</title>
        <authorList>
            <person name="Ichikawa N."/>
            <person name="Sato H."/>
            <person name="Tonouchi N."/>
        </authorList>
    </citation>
    <scope>NUCLEOTIDE SEQUENCE</scope>
    <source>
        <strain evidence="5">NBRC 15670</strain>
    </source>
</reference>
<evidence type="ECO:0000256" key="2">
    <source>
        <dbReference type="ARBA" id="ARBA00023125"/>
    </source>
</evidence>
<comment type="caution">
    <text evidence="5">The sequence shown here is derived from an EMBL/GenBank/DDBJ whole genome shotgun (WGS) entry which is preliminary data.</text>
</comment>
<dbReference type="Proteomes" id="UP001165042">
    <property type="component" value="Unassembled WGS sequence"/>
</dbReference>
<keyword evidence="6" id="KW-1185">Reference proteome</keyword>
<evidence type="ECO:0000259" key="4">
    <source>
        <dbReference type="PROSITE" id="PS01124"/>
    </source>
</evidence>